<evidence type="ECO:0000313" key="11">
    <source>
        <dbReference type="EMBL" id="PWA49730.1"/>
    </source>
</evidence>
<keyword evidence="12" id="KW-1185">Reference proteome</keyword>
<dbReference type="GO" id="GO:0006370">
    <property type="term" value="P:7-methylguanosine mRNA capping"/>
    <property type="evidence" value="ECO:0007669"/>
    <property type="project" value="UniProtKB-KW"/>
</dbReference>
<name>A0A2U1LL53_ARTAN</name>
<keyword evidence="3" id="KW-0808">Transferase</keyword>
<dbReference type="AlphaFoldDB" id="A0A2U1LL53"/>
<proteinExistence type="predicted"/>
<dbReference type="STRING" id="35608.A0A2U1LL53"/>
<dbReference type="OrthoDB" id="200924at2759"/>
<accession>A0A2U1LL53</accession>
<dbReference type="PANTHER" id="PTHR10367">
    <property type="entry name" value="MRNA-CAPPING ENZYME"/>
    <property type="match status" value="1"/>
</dbReference>
<keyword evidence="2" id="KW-0507">mRNA processing</keyword>
<dbReference type="Pfam" id="PF03919">
    <property type="entry name" value="mRNA_cap_C"/>
    <property type="match status" value="1"/>
</dbReference>
<dbReference type="Gene3D" id="2.40.50.140">
    <property type="entry name" value="Nucleic acid-binding proteins"/>
    <property type="match status" value="1"/>
</dbReference>
<dbReference type="Proteomes" id="UP000245207">
    <property type="component" value="Unassembled WGS sequence"/>
</dbReference>
<evidence type="ECO:0000256" key="3">
    <source>
        <dbReference type="ARBA" id="ARBA00022679"/>
    </source>
</evidence>
<dbReference type="InterPro" id="IPR029021">
    <property type="entry name" value="Prot-tyrosine_phosphatase-like"/>
</dbReference>
<dbReference type="GO" id="GO:0005524">
    <property type="term" value="F:ATP binding"/>
    <property type="evidence" value="ECO:0007669"/>
    <property type="project" value="InterPro"/>
</dbReference>
<comment type="caution">
    <text evidence="11">The sequence shown here is derived from an EMBL/GenBank/DDBJ whole genome shotgun (WGS) entry which is preliminary data.</text>
</comment>
<dbReference type="PANTHER" id="PTHR10367:SF22">
    <property type="entry name" value="MRNA GUANYLYLTRANSFERASE"/>
    <property type="match status" value="1"/>
</dbReference>
<dbReference type="GO" id="GO:0005525">
    <property type="term" value="F:GTP binding"/>
    <property type="evidence" value="ECO:0007669"/>
    <property type="project" value="UniProtKB-KW"/>
</dbReference>
<dbReference type="InterPro" id="IPR051029">
    <property type="entry name" value="mRNA_Capping_Enz/RNA_Phosphat"/>
</dbReference>
<dbReference type="InterPro" id="IPR001339">
    <property type="entry name" value="mRNA_cap_enzyme_adenylation"/>
</dbReference>
<dbReference type="InterPro" id="IPR012340">
    <property type="entry name" value="NA-bd_OB-fold"/>
</dbReference>
<reference evidence="11 12" key="1">
    <citation type="journal article" date="2018" name="Mol. Plant">
        <title>The genome of Artemisia annua provides insight into the evolution of Asteraceae family and artemisinin biosynthesis.</title>
        <authorList>
            <person name="Shen Q."/>
            <person name="Zhang L."/>
            <person name="Liao Z."/>
            <person name="Wang S."/>
            <person name="Yan T."/>
            <person name="Shi P."/>
            <person name="Liu M."/>
            <person name="Fu X."/>
            <person name="Pan Q."/>
            <person name="Wang Y."/>
            <person name="Lv Z."/>
            <person name="Lu X."/>
            <person name="Zhang F."/>
            <person name="Jiang W."/>
            <person name="Ma Y."/>
            <person name="Chen M."/>
            <person name="Hao X."/>
            <person name="Li L."/>
            <person name="Tang Y."/>
            <person name="Lv G."/>
            <person name="Zhou Y."/>
            <person name="Sun X."/>
            <person name="Brodelius P.E."/>
            <person name="Rose J.K.C."/>
            <person name="Tang K."/>
        </authorList>
    </citation>
    <scope>NUCLEOTIDE SEQUENCE [LARGE SCALE GENOMIC DNA]</scope>
    <source>
        <strain evidence="12">cv. Huhao1</strain>
        <tissue evidence="11">Leaf</tissue>
    </source>
</reference>
<protein>
    <recommendedName>
        <fullName evidence="1">mRNA guanylyltransferase</fullName>
        <ecNumber evidence="1">2.7.7.50</ecNumber>
    </recommendedName>
</protein>
<organism evidence="11 12">
    <name type="scientific">Artemisia annua</name>
    <name type="common">Sweet wormwood</name>
    <dbReference type="NCBI Taxonomy" id="35608"/>
    <lineage>
        <taxon>Eukaryota</taxon>
        <taxon>Viridiplantae</taxon>
        <taxon>Streptophyta</taxon>
        <taxon>Embryophyta</taxon>
        <taxon>Tracheophyta</taxon>
        <taxon>Spermatophyta</taxon>
        <taxon>Magnoliopsida</taxon>
        <taxon>eudicotyledons</taxon>
        <taxon>Gunneridae</taxon>
        <taxon>Pentapetalae</taxon>
        <taxon>asterids</taxon>
        <taxon>campanulids</taxon>
        <taxon>Asterales</taxon>
        <taxon>Asteraceae</taxon>
        <taxon>Asteroideae</taxon>
        <taxon>Anthemideae</taxon>
        <taxon>Artemisiinae</taxon>
        <taxon>Artemisia</taxon>
    </lineage>
</organism>
<evidence type="ECO:0000256" key="8">
    <source>
        <dbReference type="SAM" id="MobiDB-lite"/>
    </source>
</evidence>
<dbReference type="EC" id="2.7.7.50" evidence="1"/>
<dbReference type="Gene3D" id="3.90.190.10">
    <property type="entry name" value="Protein tyrosine phosphatase superfamily"/>
    <property type="match status" value="1"/>
</dbReference>
<evidence type="ECO:0000256" key="5">
    <source>
        <dbReference type="ARBA" id="ARBA00022741"/>
    </source>
</evidence>
<keyword evidence="6" id="KW-0506">mRNA capping</keyword>
<dbReference type="Pfam" id="PF01331">
    <property type="entry name" value="mRNA_cap_enzyme"/>
    <property type="match status" value="1"/>
</dbReference>
<dbReference type="SUPFAM" id="SSF50249">
    <property type="entry name" value="Nucleic acid-binding proteins"/>
    <property type="match status" value="1"/>
</dbReference>
<evidence type="ECO:0000313" key="12">
    <source>
        <dbReference type="Proteomes" id="UP000245207"/>
    </source>
</evidence>
<keyword evidence="7" id="KW-0342">GTP-binding</keyword>
<evidence type="ECO:0000256" key="4">
    <source>
        <dbReference type="ARBA" id="ARBA00022695"/>
    </source>
</evidence>
<dbReference type="SUPFAM" id="SSF56091">
    <property type="entry name" value="DNA ligase/mRNA capping enzyme, catalytic domain"/>
    <property type="match status" value="1"/>
</dbReference>
<feature type="compositionally biased region" description="Basic and acidic residues" evidence="8">
    <location>
        <begin position="117"/>
        <end position="126"/>
    </location>
</feature>
<sequence length="404" mass="46825">MDSIGSMAVFGVDPVGFGLIYSGQLVFGTRSFENDTILSKSNANTGQFVLLMFEPHKNHRLSTLWNPALVGSTYHQIFLLMLHMQIYDSTRMETLNYQYAGQERMDKRQGYGGSKRSRYEDVDPRMHMSQPPSKRIVQGSQNGSYDWRKTLPPGWLECTPYGDALNFIIPSKVPLQESFNDKIVIDKRYSPQHAILQQRHLGRELGLVIDLTNTDRYYRESDWTRQGIEYVKIRCAGRDSVPDNESVERFIQELLRKFIPRLSHASDGLIFQPCGDPYVSGRDEFLLKWKYPEMNSVDFLLEVGNNNRPMLYLIKRDRMELVSGSRCTFRDSSVDIFSLSGKIIECSWDFEEKVWVFMRMRPDKSTPNGFSTYVNVKRSIEDNITKEVVINEIQDIIHLPMYKG</sequence>
<evidence type="ECO:0000256" key="2">
    <source>
        <dbReference type="ARBA" id="ARBA00022664"/>
    </source>
</evidence>
<feature type="region of interest" description="Disordered" evidence="8">
    <location>
        <begin position="106"/>
        <end position="142"/>
    </location>
</feature>
<gene>
    <name evidence="11" type="ORF">CTI12_AA457530</name>
</gene>
<evidence type="ECO:0000256" key="7">
    <source>
        <dbReference type="ARBA" id="ARBA00023134"/>
    </source>
</evidence>
<evidence type="ECO:0000256" key="1">
    <source>
        <dbReference type="ARBA" id="ARBA00012475"/>
    </source>
</evidence>
<keyword evidence="5" id="KW-0547">Nucleotide-binding</keyword>
<evidence type="ECO:0000259" key="10">
    <source>
        <dbReference type="Pfam" id="PF03919"/>
    </source>
</evidence>
<feature type="domain" description="mRNA capping enzyme C-terminal" evidence="10">
    <location>
        <begin position="328"/>
        <end position="389"/>
    </location>
</feature>
<keyword evidence="4" id="KW-0548">Nucleotidyltransferase</keyword>
<dbReference type="EMBL" id="PKPP01008808">
    <property type="protein sequence ID" value="PWA49730.1"/>
    <property type="molecule type" value="Genomic_DNA"/>
</dbReference>
<feature type="domain" description="mRNA capping enzyme adenylation" evidence="9">
    <location>
        <begin position="251"/>
        <end position="290"/>
    </location>
</feature>
<dbReference type="SUPFAM" id="SSF52799">
    <property type="entry name" value="(Phosphotyrosine protein) phosphatases II"/>
    <property type="match status" value="1"/>
</dbReference>
<dbReference type="InterPro" id="IPR013846">
    <property type="entry name" value="mRNA_cap_enzyme_C"/>
</dbReference>
<evidence type="ECO:0000256" key="6">
    <source>
        <dbReference type="ARBA" id="ARBA00023042"/>
    </source>
</evidence>
<dbReference type="GO" id="GO:0004484">
    <property type="term" value="F:mRNA guanylyltransferase activity"/>
    <property type="evidence" value="ECO:0007669"/>
    <property type="project" value="UniProtKB-EC"/>
</dbReference>
<evidence type="ECO:0000259" key="9">
    <source>
        <dbReference type="Pfam" id="PF01331"/>
    </source>
</evidence>